<dbReference type="AlphaFoldDB" id="A0A934QE10"/>
<organism evidence="2 3">
    <name type="scientific">Leucobacter edaphi</name>
    <dbReference type="NCBI Taxonomy" id="2796472"/>
    <lineage>
        <taxon>Bacteria</taxon>
        <taxon>Bacillati</taxon>
        <taxon>Actinomycetota</taxon>
        <taxon>Actinomycetes</taxon>
        <taxon>Micrococcales</taxon>
        <taxon>Microbacteriaceae</taxon>
        <taxon>Leucobacter</taxon>
    </lineage>
</organism>
<dbReference type="GO" id="GO:0016740">
    <property type="term" value="F:transferase activity"/>
    <property type="evidence" value="ECO:0007669"/>
    <property type="project" value="UniProtKB-KW"/>
</dbReference>
<accession>A0A934QE10</accession>
<dbReference type="EMBL" id="JAEHOI010000007">
    <property type="protein sequence ID" value="MBK0422116.1"/>
    <property type="molecule type" value="Genomic_DNA"/>
</dbReference>
<reference evidence="2" key="1">
    <citation type="submission" date="2020-12" db="EMBL/GenBank/DDBJ databases">
        <title>Leucobacter sp. CAS2, isolated from Chromium sludge.</title>
        <authorList>
            <person name="Xu Z."/>
        </authorList>
    </citation>
    <scope>NUCLEOTIDE SEQUENCE</scope>
    <source>
        <strain evidence="2">CSA2</strain>
    </source>
</reference>
<dbReference type="RefSeq" id="WP_200132320.1">
    <property type="nucleotide sequence ID" value="NZ_JAEHOI010000007.1"/>
</dbReference>
<dbReference type="PANTHER" id="PTHR48228:SF4">
    <property type="entry name" value="BLR3030 PROTEIN"/>
    <property type="match status" value="1"/>
</dbReference>
<sequence length="467" mass="48259">MAGLQPGLSSDPDRIALPSRVPLPARTRTAELAEDATAALALAIDGLPTRQERRGPIDLDPERIGASYRSAALFRRDGEPPSVWDPLSGFFRARDGWVRTHANYPWHAESLARTLGLSGTRTRDAAAEAIADWPARELERAAFAAGGLAVAVRTAASWAAERGRAWPPPAIRLRPVGDARPWSGGTAAAPLAGLRVLDFTRVIAGPVGTRVLASLGADVLRVDAPHRPEPLWQWLDTGEGKRSALLDLASADGRRILTELLAGADVVVTGARPGALARFGLEPEQLAERRPELIHARVRAWGADPDRATHPGGDGASPWSDRRGFDSLVQAATGIAVAEGSGGRAAASGADVTPGTLPAQALDHSAGALLAAGIIALLGAGRGGTVEATLEGFAGLLLGAPLLAPTELSEIGDPDRLAGPGSVDGPLGTVAIARPAYQAAGVPDPGPWAGRQFGEDRPAWRDGAAGG</sequence>
<evidence type="ECO:0000313" key="2">
    <source>
        <dbReference type="EMBL" id="MBK0422116.1"/>
    </source>
</evidence>
<evidence type="ECO:0000256" key="1">
    <source>
        <dbReference type="SAM" id="MobiDB-lite"/>
    </source>
</evidence>
<gene>
    <name evidence="2" type="ORF">JD292_08510</name>
</gene>
<keyword evidence="3" id="KW-1185">Reference proteome</keyword>
<comment type="caution">
    <text evidence="2">The sequence shown here is derived from an EMBL/GenBank/DDBJ whole genome shotgun (WGS) entry which is preliminary data.</text>
</comment>
<dbReference type="Proteomes" id="UP000618733">
    <property type="component" value="Unassembled WGS sequence"/>
</dbReference>
<proteinExistence type="predicted"/>
<protein>
    <submittedName>
        <fullName evidence="2">CoA transferase</fullName>
    </submittedName>
</protein>
<dbReference type="SUPFAM" id="SSF89796">
    <property type="entry name" value="CoA-transferase family III (CaiB/BaiF)"/>
    <property type="match status" value="2"/>
</dbReference>
<dbReference type="InterPro" id="IPR003673">
    <property type="entry name" value="CoA-Trfase_fam_III"/>
</dbReference>
<dbReference type="Pfam" id="PF02515">
    <property type="entry name" value="CoA_transf_3"/>
    <property type="match status" value="1"/>
</dbReference>
<evidence type="ECO:0000313" key="3">
    <source>
        <dbReference type="Proteomes" id="UP000618733"/>
    </source>
</evidence>
<dbReference type="Gene3D" id="3.40.50.10540">
    <property type="entry name" value="Crotonobetainyl-coa:carnitine coa-transferase, domain 1"/>
    <property type="match status" value="1"/>
</dbReference>
<dbReference type="InterPro" id="IPR023606">
    <property type="entry name" value="CoA-Trfase_III_dom_1_sf"/>
</dbReference>
<feature type="region of interest" description="Disordered" evidence="1">
    <location>
        <begin position="441"/>
        <end position="467"/>
    </location>
</feature>
<keyword evidence="2" id="KW-0808">Transferase</keyword>
<dbReference type="PANTHER" id="PTHR48228">
    <property type="entry name" value="SUCCINYL-COA--D-CITRAMALATE COA-TRANSFERASE"/>
    <property type="match status" value="1"/>
</dbReference>
<feature type="region of interest" description="Disordered" evidence="1">
    <location>
        <begin position="1"/>
        <end position="20"/>
    </location>
</feature>
<name>A0A934QE10_9MICO</name>
<dbReference type="InterPro" id="IPR050509">
    <property type="entry name" value="CoA-transferase_III"/>
</dbReference>